<name>A0A5B0DQX8_9HYPH</name>
<dbReference type="PANTHER" id="PTHR11365:SF23">
    <property type="entry name" value="HYPOTHETICAL 5-OXOPROLINASE (EUROFUNG)-RELATED"/>
    <property type="match status" value="1"/>
</dbReference>
<evidence type="ECO:0000259" key="1">
    <source>
        <dbReference type="Pfam" id="PF02538"/>
    </source>
</evidence>
<comment type="caution">
    <text evidence="2">The sequence shown here is derived from an EMBL/GenBank/DDBJ whole genome shotgun (WGS) entry which is preliminary data.</text>
</comment>
<dbReference type="GO" id="GO:0017168">
    <property type="term" value="F:5-oxoprolinase (ATP-hydrolyzing) activity"/>
    <property type="evidence" value="ECO:0007669"/>
    <property type="project" value="TreeGrafter"/>
</dbReference>
<dbReference type="InterPro" id="IPR045079">
    <property type="entry name" value="Oxoprolinase-like"/>
</dbReference>
<dbReference type="GO" id="GO:0005829">
    <property type="term" value="C:cytosol"/>
    <property type="evidence" value="ECO:0007669"/>
    <property type="project" value="TreeGrafter"/>
</dbReference>
<dbReference type="EMBL" id="VTWH01000004">
    <property type="protein sequence ID" value="KAA0968906.1"/>
    <property type="molecule type" value="Genomic_DNA"/>
</dbReference>
<dbReference type="GO" id="GO:0006749">
    <property type="term" value="P:glutathione metabolic process"/>
    <property type="evidence" value="ECO:0007669"/>
    <property type="project" value="TreeGrafter"/>
</dbReference>
<protein>
    <submittedName>
        <fullName evidence="2">Hydantoinase B/oxoprolinase family protein</fullName>
    </submittedName>
</protein>
<organism evidence="2 3">
    <name type="scientific">Aureimonas fodinaquatilis</name>
    <dbReference type="NCBI Taxonomy" id="2565783"/>
    <lineage>
        <taxon>Bacteria</taxon>
        <taxon>Pseudomonadati</taxon>
        <taxon>Pseudomonadota</taxon>
        <taxon>Alphaproteobacteria</taxon>
        <taxon>Hyphomicrobiales</taxon>
        <taxon>Aurantimonadaceae</taxon>
        <taxon>Aureimonas</taxon>
    </lineage>
</organism>
<dbReference type="Pfam" id="PF02538">
    <property type="entry name" value="Hydantoinase_B"/>
    <property type="match status" value="1"/>
</dbReference>
<evidence type="ECO:0000313" key="2">
    <source>
        <dbReference type="EMBL" id="KAA0968906.1"/>
    </source>
</evidence>
<dbReference type="PANTHER" id="PTHR11365">
    <property type="entry name" value="5-OXOPROLINASE RELATED"/>
    <property type="match status" value="1"/>
</dbReference>
<dbReference type="OrthoDB" id="9761586at2"/>
<dbReference type="Proteomes" id="UP000324738">
    <property type="component" value="Unassembled WGS sequence"/>
</dbReference>
<reference evidence="2 3" key="1">
    <citation type="submission" date="2019-08" db="EMBL/GenBank/DDBJ databases">
        <title>Aureimonas fodiniaquatilis sp. nov., isolated from a coal mine wastewater.</title>
        <authorList>
            <person name="Kim W."/>
        </authorList>
    </citation>
    <scope>NUCLEOTIDE SEQUENCE [LARGE SCALE GENOMIC DNA]</scope>
    <source>
        <strain evidence="2 3">CAU 1482</strain>
    </source>
</reference>
<dbReference type="RefSeq" id="WP_149301180.1">
    <property type="nucleotide sequence ID" value="NZ_VTWH01000004.1"/>
</dbReference>
<gene>
    <name evidence="2" type="ORF">FPY71_15175</name>
</gene>
<accession>A0A5B0DQX8</accession>
<sequence>MTQSAKLDPITVEVVRNKLEGIANEMQSTLLRASFSPIVREGLDASAGLFTVEGETLAQAIAIPIHLSTMIPVLEAIIKEFPRETMKEGDLYLMNDPYLGGTHLPDIGIVMPIFAEGELVAFSSSMTHHQDVGGMVAGSVPTNATSIYQEGLRLPPLKLRDGDKFDEGLIKILKLNSRIPTIFMGDIHAQISSCVVGANRIGELARTYGAAQARTIFATLLDRSEIMTRDALKAIPDGTYRYVDYNDNDGLDLDKRIRIEVAITIKDGTFHCDFTGSNPQVRGPFNVVRSGSLAAAFFVVRAITGADIPTNGGCLRPVTMEIPKGSILDPVEPAPVNARSATIKRVTGAMLGAMREAMPEVIGADAAGEMLLLMFGGAQEDGKPYVVGELIAGGSGAGPESDGVDVIETDATNCMNLPVEAIEMDAPIRMHRCSLRQDSGGAGTHRGGLGIVREYEILGDDVTFTHRGERHFVAASGGEGGSSGQCARTVIYRQDGSVETVPSKIVTQLARGDRIVVETAGGGGFGDPALRDPAALQEDVANGKVSSQAAESLYAVDKKVVAAA</sequence>
<evidence type="ECO:0000313" key="3">
    <source>
        <dbReference type="Proteomes" id="UP000324738"/>
    </source>
</evidence>
<feature type="domain" description="Hydantoinase B/oxoprolinase" evidence="1">
    <location>
        <begin position="8"/>
        <end position="528"/>
    </location>
</feature>
<proteinExistence type="predicted"/>
<keyword evidence="3" id="KW-1185">Reference proteome</keyword>
<dbReference type="InterPro" id="IPR003692">
    <property type="entry name" value="Hydantoinase_B"/>
</dbReference>
<dbReference type="AlphaFoldDB" id="A0A5B0DQX8"/>